<dbReference type="InterPro" id="IPR009526">
    <property type="entry name" value="DUF1146"/>
</dbReference>
<evidence type="ECO:0008006" key="4">
    <source>
        <dbReference type="Google" id="ProtNLM"/>
    </source>
</evidence>
<comment type="caution">
    <text evidence="2">The sequence shown here is derived from an EMBL/GenBank/DDBJ whole genome shotgun (WGS) entry which is preliminary data.</text>
</comment>
<dbReference type="NCBIfam" id="TIGR02327">
    <property type="entry name" value="int_mem_ywzB"/>
    <property type="match status" value="1"/>
</dbReference>
<accession>A0A1T2X787</accession>
<gene>
    <name evidence="2" type="ORF">BVG16_20440</name>
</gene>
<keyword evidence="1" id="KW-1133">Transmembrane helix</keyword>
<sequence length="83" mass="9515">MDDTTSLLHLTGLSGLVGIIVTLGCIGFAWWALQVVKFDLFLRNPKGPQAKLLHVFLSVILGHWVSQFVLQYWEWTQKLKLMF</sequence>
<dbReference type="Pfam" id="PF06612">
    <property type="entry name" value="DUF1146"/>
    <property type="match status" value="1"/>
</dbReference>
<evidence type="ECO:0000256" key="1">
    <source>
        <dbReference type="SAM" id="Phobius"/>
    </source>
</evidence>
<dbReference type="AlphaFoldDB" id="A0A1T2X787"/>
<reference evidence="2 3" key="1">
    <citation type="submission" date="2017-01" db="EMBL/GenBank/DDBJ databases">
        <title>Genome analysis of Paenibacillus selenitrireducens ES3-24.</title>
        <authorList>
            <person name="Xu D."/>
            <person name="Yao R."/>
            <person name="Zheng S."/>
        </authorList>
    </citation>
    <scope>NUCLEOTIDE SEQUENCE [LARGE SCALE GENOMIC DNA]</scope>
    <source>
        <strain evidence="2 3">ES3-24</strain>
    </source>
</reference>
<feature type="transmembrane region" description="Helical" evidence="1">
    <location>
        <begin position="7"/>
        <end position="32"/>
    </location>
</feature>
<evidence type="ECO:0000313" key="2">
    <source>
        <dbReference type="EMBL" id="OPA75702.1"/>
    </source>
</evidence>
<organism evidence="2 3">
    <name type="scientific">Paenibacillus selenitireducens</name>
    <dbReference type="NCBI Taxonomy" id="1324314"/>
    <lineage>
        <taxon>Bacteria</taxon>
        <taxon>Bacillati</taxon>
        <taxon>Bacillota</taxon>
        <taxon>Bacilli</taxon>
        <taxon>Bacillales</taxon>
        <taxon>Paenibacillaceae</taxon>
        <taxon>Paenibacillus</taxon>
    </lineage>
</organism>
<keyword evidence="1" id="KW-0812">Transmembrane</keyword>
<dbReference type="OrthoDB" id="1651016at2"/>
<feature type="transmembrane region" description="Helical" evidence="1">
    <location>
        <begin position="52"/>
        <end position="73"/>
    </location>
</feature>
<name>A0A1T2X787_9BACL</name>
<keyword evidence="3" id="KW-1185">Reference proteome</keyword>
<dbReference type="EMBL" id="MSZX01000008">
    <property type="protein sequence ID" value="OPA75702.1"/>
    <property type="molecule type" value="Genomic_DNA"/>
</dbReference>
<dbReference type="RefSeq" id="WP_078501034.1">
    <property type="nucleotide sequence ID" value="NZ_MSZX01000008.1"/>
</dbReference>
<evidence type="ECO:0000313" key="3">
    <source>
        <dbReference type="Proteomes" id="UP000190188"/>
    </source>
</evidence>
<dbReference type="STRING" id="1324314.BVG16_20440"/>
<dbReference type="Proteomes" id="UP000190188">
    <property type="component" value="Unassembled WGS sequence"/>
</dbReference>
<protein>
    <recommendedName>
        <fullName evidence="4">DUF1146 domain-containing protein</fullName>
    </recommendedName>
</protein>
<keyword evidence="1" id="KW-0472">Membrane</keyword>
<proteinExistence type="predicted"/>